<sequence>MGTDSHTVAHRHQARLQIGLTIDFDQAVKTIADHAKRSPRRCTDGCSPEARDAGSQQCRCNRVVRYSLDCPITEPDRDWVTDSLSTP</sequence>
<protein>
    <submittedName>
        <fullName evidence="1">Uncharacterized protein</fullName>
    </submittedName>
</protein>
<proteinExistence type="predicted"/>
<name>A0A382DUK1_9ZZZZ</name>
<evidence type="ECO:0000313" key="1">
    <source>
        <dbReference type="EMBL" id="SVB41401.1"/>
    </source>
</evidence>
<gene>
    <name evidence="1" type="ORF">METZ01_LOCUS194255</name>
</gene>
<reference evidence="1" key="1">
    <citation type="submission" date="2018-05" db="EMBL/GenBank/DDBJ databases">
        <authorList>
            <person name="Lanie J.A."/>
            <person name="Ng W.-L."/>
            <person name="Kazmierczak K.M."/>
            <person name="Andrzejewski T.M."/>
            <person name="Davidsen T.M."/>
            <person name="Wayne K.J."/>
            <person name="Tettelin H."/>
            <person name="Glass J.I."/>
            <person name="Rusch D."/>
            <person name="Podicherti R."/>
            <person name="Tsui H.-C.T."/>
            <person name="Winkler M.E."/>
        </authorList>
    </citation>
    <scope>NUCLEOTIDE SEQUENCE</scope>
</reference>
<feature type="non-terminal residue" evidence="1">
    <location>
        <position position="87"/>
    </location>
</feature>
<dbReference type="AlphaFoldDB" id="A0A382DUK1"/>
<accession>A0A382DUK1</accession>
<organism evidence="1">
    <name type="scientific">marine metagenome</name>
    <dbReference type="NCBI Taxonomy" id="408172"/>
    <lineage>
        <taxon>unclassified sequences</taxon>
        <taxon>metagenomes</taxon>
        <taxon>ecological metagenomes</taxon>
    </lineage>
</organism>
<dbReference type="EMBL" id="UINC01040893">
    <property type="protein sequence ID" value="SVB41401.1"/>
    <property type="molecule type" value="Genomic_DNA"/>
</dbReference>